<comment type="caution">
    <text evidence="2">The sequence shown here is derived from an EMBL/GenBank/DDBJ whole genome shotgun (WGS) entry which is preliminary data.</text>
</comment>
<organism evidence="2 3">
    <name type="scientific">Popillia japonica</name>
    <name type="common">Japanese beetle</name>
    <dbReference type="NCBI Taxonomy" id="7064"/>
    <lineage>
        <taxon>Eukaryota</taxon>
        <taxon>Metazoa</taxon>
        <taxon>Ecdysozoa</taxon>
        <taxon>Arthropoda</taxon>
        <taxon>Hexapoda</taxon>
        <taxon>Insecta</taxon>
        <taxon>Pterygota</taxon>
        <taxon>Neoptera</taxon>
        <taxon>Endopterygota</taxon>
        <taxon>Coleoptera</taxon>
        <taxon>Polyphaga</taxon>
        <taxon>Scarabaeiformia</taxon>
        <taxon>Scarabaeidae</taxon>
        <taxon>Rutelinae</taxon>
        <taxon>Popillia</taxon>
    </lineage>
</organism>
<dbReference type="Proteomes" id="UP001458880">
    <property type="component" value="Unassembled WGS sequence"/>
</dbReference>
<keyword evidence="3" id="KW-1185">Reference proteome</keyword>
<dbReference type="EMBL" id="JASPKY010000443">
    <property type="protein sequence ID" value="KAK9696747.1"/>
    <property type="molecule type" value="Genomic_DNA"/>
</dbReference>
<gene>
    <name evidence="2" type="ORF">QE152_g31383</name>
</gene>
<feature type="region of interest" description="Disordered" evidence="1">
    <location>
        <begin position="1"/>
        <end position="41"/>
    </location>
</feature>
<evidence type="ECO:0000313" key="3">
    <source>
        <dbReference type="Proteomes" id="UP001458880"/>
    </source>
</evidence>
<name>A0AAW1J232_POPJA</name>
<evidence type="ECO:0000256" key="1">
    <source>
        <dbReference type="SAM" id="MobiDB-lite"/>
    </source>
</evidence>
<accession>A0AAW1J232</accession>
<proteinExistence type="predicted"/>
<dbReference type="AlphaFoldDB" id="A0AAW1J232"/>
<reference evidence="2 3" key="1">
    <citation type="journal article" date="2024" name="BMC Genomics">
        <title>De novo assembly and annotation of Popillia japonica's genome with initial clues to its potential as an invasive pest.</title>
        <authorList>
            <person name="Cucini C."/>
            <person name="Boschi S."/>
            <person name="Funari R."/>
            <person name="Cardaioli E."/>
            <person name="Iannotti N."/>
            <person name="Marturano G."/>
            <person name="Paoli F."/>
            <person name="Bruttini M."/>
            <person name="Carapelli A."/>
            <person name="Frati F."/>
            <person name="Nardi F."/>
        </authorList>
    </citation>
    <scope>NUCLEOTIDE SEQUENCE [LARGE SCALE GENOMIC DNA]</scope>
    <source>
        <strain evidence="2">DMR45628</strain>
    </source>
</reference>
<sequence>MTQPISNTDFDHFQRDVESRDKMEGANADTDDRGDTDVQRYDTHSINMSTITQILEKISFNNSRREVLLEKLVDKIAEKNESPVLSIMPELLRNIRNFNGDNNKAKAWIESLNSVQELHNLPENYMLETARTRLIEGAHYLYPNS</sequence>
<evidence type="ECO:0000313" key="2">
    <source>
        <dbReference type="EMBL" id="KAK9696747.1"/>
    </source>
</evidence>
<feature type="compositionally biased region" description="Basic and acidic residues" evidence="1">
    <location>
        <begin position="9"/>
        <end position="41"/>
    </location>
</feature>
<protein>
    <submittedName>
        <fullName evidence="2">Uncharacterized protein</fullName>
    </submittedName>
</protein>